<dbReference type="NCBIfam" id="TIGR00132">
    <property type="entry name" value="gatA"/>
    <property type="match status" value="1"/>
</dbReference>
<dbReference type="HAMAP" id="MF_00120">
    <property type="entry name" value="GatA"/>
    <property type="match status" value="1"/>
</dbReference>
<dbReference type="PANTHER" id="PTHR11895">
    <property type="entry name" value="TRANSAMIDASE"/>
    <property type="match status" value="1"/>
</dbReference>
<dbReference type="Proteomes" id="UP000182835">
    <property type="component" value="Unassembled WGS sequence"/>
</dbReference>
<dbReference type="InterPro" id="IPR000120">
    <property type="entry name" value="Amidase"/>
</dbReference>
<dbReference type="RefSeq" id="WP_071863955.1">
    <property type="nucleotide sequence ID" value="NZ_JBHLVQ010000010.1"/>
</dbReference>
<dbReference type="Pfam" id="PF01425">
    <property type="entry name" value="Amidase"/>
    <property type="match status" value="1"/>
</dbReference>
<comment type="similarity">
    <text evidence="1 8">Belongs to the amidase family. GatA subfamily.</text>
</comment>
<dbReference type="GO" id="GO:0050567">
    <property type="term" value="F:glutaminyl-tRNA synthase (glutamine-hydrolyzing) activity"/>
    <property type="evidence" value="ECO:0007669"/>
    <property type="project" value="UniProtKB-UniRule"/>
</dbReference>
<keyword evidence="5 8" id="KW-0648">Protein biosynthesis</keyword>
<keyword evidence="3 8" id="KW-0547">Nucleotide-binding</keyword>
<dbReference type="Gene3D" id="3.90.1300.10">
    <property type="entry name" value="Amidase signature (AS) domain"/>
    <property type="match status" value="1"/>
</dbReference>
<comment type="function">
    <text evidence="6 8">Allows the formation of correctly charged Gln-tRNA(Gln) through the transamidation of misacylated Glu-tRNA(Gln) in organisms which lack glutaminyl-tRNA synthetase. The reaction takes place in the presence of glutamine and ATP through an activated gamma-phospho-Glu-tRNA(Gln).</text>
</comment>
<evidence type="ECO:0000256" key="7">
    <source>
        <dbReference type="ARBA" id="ARBA00047407"/>
    </source>
</evidence>
<evidence type="ECO:0000313" key="10">
    <source>
        <dbReference type="EMBL" id="OJG16390.1"/>
    </source>
</evidence>
<comment type="caution">
    <text evidence="10">The sequence shown here is derived from an EMBL/GenBank/DDBJ whole genome shotgun (WGS) entry which is preliminary data.</text>
</comment>
<dbReference type="InterPro" id="IPR004412">
    <property type="entry name" value="GatA"/>
</dbReference>
<evidence type="ECO:0000256" key="5">
    <source>
        <dbReference type="ARBA" id="ARBA00022917"/>
    </source>
</evidence>
<dbReference type="STRING" id="317010.RU96_GL001132"/>
<dbReference type="InterPro" id="IPR023631">
    <property type="entry name" value="Amidase_dom"/>
</dbReference>
<evidence type="ECO:0000259" key="9">
    <source>
        <dbReference type="Pfam" id="PF01425"/>
    </source>
</evidence>
<evidence type="ECO:0000313" key="11">
    <source>
        <dbReference type="Proteomes" id="UP000182835"/>
    </source>
</evidence>
<evidence type="ECO:0000256" key="8">
    <source>
        <dbReference type="HAMAP-Rule" id="MF_00120"/>
    </source>
</evidence>
<proteinExistence type="inferred from homology"/>
<feature type="active site" description="Acyl-ester intermediate" evidence="8">
    <location>
        <position position="177"/>
    </location>
</feature>
<dbReference type="GO" id="GO:0005524">
    <property type="term" value="F:ATP binding"/>
    <property type="evidence" value="ECO:0007669"/>
    <property type="project" value="UniProtKB-KW"/>
</dbReference>
<keyword evidence="2 8" id="KW-0436">Ligase</keyword>
<dbReference type="EMBL" id="JXKG01000002">
    <property type="protein sequence ID" value="OJG16390.1"/>
    <property type="molecule type" value="Genomic_DNA"/>
</dbReference>
<evidence type="ECO:0000256" key="6">
    <source>
        <dbReference type="ARBA" id="ARBA00025295"/>
    </source>
</evidence>
<accession>A0A1L8R9E5</accession>
<feature type="domain" description="Amidase" evidence="9">
    <location>
        <begin position="25"/>
        <end position="463"/>
    </location>
</feature>
<evidence type="ECO:0000256" key="2">
    <source>
        <dbReference type="ARBA" id="ARBA00022598"/>
    </source>
</evidence>
<evidence type="ECO:0000256" key="3">
    <source>
        <dbReference type="ARBA" id="ARBA00022741"/>
    </source>
</evidence>
<dbReference type="AlphaFoldDB" id="A0A1L8R9E5"/>
<feature type="active site" description="Charge relay system" evidence="8">
    <location>
        <position position="78"/>
    </location>
</feature>
<dbReference type="GO" id="GO:0030956">
    <property type="term" value="C:glutamyl-tRNA(Gln) amidotransferase complex"/>
    <property type="evidence" value="ECO:0007669"/>
    <property type="project" value="InterPro"/>
</dbReference>
<sequence>MENLYDKSLSELHDLLVAKEITATDLTASTIARIKETEPQVEAFITVSEEKALAQAKALDLKGITEANVLAGIPIGIKDNIVTKDILTTAASKILSNFEPIYDATVMDKVYQADMIPVGKLNMDEFAMGGSSETSYFKKTKNAWDESKVPGGSSGGSAAAVAAGQIPVSLGSDTGGSIRQPAAFNGIVGMKPTYGRVSRFGLIAFASSLDQIGPLTRNVKDNALTLNAISGYDEKDGTSSGISVPDFTANLEKGVQGLKIGLPKEYLGEGVEPGVKAAIEKAAATFEKLGATVEEVSLPHSKYGVAVYYIIASSEASSNLQRFDGIRYGFRAEDVENLEDVYVKSRSEGFGTEVKRRIMLGTFSLSAGYYDAYFKKAGQVRTLIKQDFDKVFNDYDLIIGPASPTVAFGLGEKINDPVTMYMSDILTIPVNLAGLPGMSIPAGFSEGLPVGLQIIGKQFDEATMYQAAAAFEGATDFHLQKPVILGGNK</sequence>
<comment type="subunit">
    <text evidence="8">Heterotrimer of A, B and C subunits.</text>
</comment>
<organism evidence="10 11">
    <name type="scientific">Enterococcus canintestini</name>
    <dbReference type="NCBI Taxonomy" id="317010"/>
    <lineage>
        <taxon>Bacteria</taxon>
        <taxon>Bacillati</taxon>
        <taxon>Bacillota</taxon>
        <taxon>Bacilli</taxon>
        <taxon>Lactobacillales</taxon>
        <taxon>Enterococcaceae</taxon>
        <taxon>Enterococcus</taxon>
    </lineage>
</organism>
<keyword evidence="10" id="KW-0808">Transferase</keyword>
<reference evidence="10 11" key="1">
    <citation type="submission" date="2014-12" db="EMBL/GenBank/DDBJ databases">
        <title>Draft genome sequences of 29 type strains of Enterococci.</title>
        <authorList>
            <person name="Zhong Z."/>
            <person name="Sun Z."/>
            <person name="Liu W."/>
            <person name="Zhang W."/>
            <person name="Zhang H."/>
        </authorList>
    </citation>
    <scope>NUCLEOTIDE SEQUENCE [LARGE SCALE GENOMIC DNA]</scope>
    <source>
        <strain evidence="10 11">DSM 21207</strain>
    </source>
</reference>
<evidence type="ECO:0000256" key="4">
    <source>
        <dbReference type="ARBA" id="ARBA00022840"/>
    </source>
</evidence>
<dbReference type="PROSITE" id="PS00571">
    <property type="entry name" value="AMIDASES"/>
    <property type="match status" value="1"/>
</dbReference>
<feature type="active site" description="Charge relay system" evidence="8">
    <location>
        <position position="153"/>
    </location>
</feature>
<dbReference type="PANTHER" id="PTHR11895:SF151">
    <property type="entry name" value="GLUTAMYL-TRNA(GLN) AMIDOTRANSFERASE SUBUNIT A"/>
    <property type="match status" value="1"/>
</dbReference>
<dbReference type="SUPFAM" id="SSF75304">
    <property type="entry name" value="Amidase signature (AS) enzymes"/>
    <property type="match status" value="1"/>
</dbReference>
<name>A0A1L8R9E5_9ENTE</name>
<dbReference type="EC" id="6.3.5.7" evidence="8"/>
<dbReference type="GO" id="GO:0006412">
    <property type="term" value="P:translation"/>
    <property type="evidence" value="ECO:0007669"/>
    <property type="project" value="UniProtKB-UniRule"/>
</dbReference>
<evidence type="ECO:0000256" key="1">
    <source>
        <dbReference type="ARBA" id="ARBA00008069"/>
    </source>
</evidence>
<keyword evidence="4 8" id="KW-0067">ATP-binding</keyword>
<comment type="catalytic activity">
    <reaction evidence="7 8">
        <text>L-glutamyl-tRNA(Gln) + L-glutamine + ATP + H2O = L-glutaminyl-tRNA(Gln) + L-glutamate + ADP + phosphate + H(+)</text>
        <dbReference type="Rhea" id="RHEA:17521"/>
        <dbReference type="Rhea" id="RHEA-COMP:9681"/>
        <dbReference type="Rhea" id="RHEA-COMP:9684"/>
        <dbReference type="ChEBI" id="CHEBI:15377"/>
        <dbReference type="ChEBI" id="CHEBI:15378"/>
        <dbReference type="ChEBI" id="CHEBI:29985"/>
        <dbReference type="ChEBI" id="CHEBI:30616"/>
        <dbReference type="ChEBI" id="CHEBI:43474"/>
        <dbReference type="ChEBI" id="CHEBI:58359"/>
        <dbReference type="ChEBI" id="CHEBI:78520"/>
        <dbReference type="ChEBI" id="CHEBI:78521"/>
        <dbReference type="ChEBI" id="CHEBI:456216"/>
        <dbReference type="EC" id="6.3.5.7"/>
    </reaction>
</comment>
<protein>
    <recommendedName>
        <fullName evidence="8">Glutamyl-tRNA(Gln) amidotransferase subunit A</fullName>
        <shortName evidence="8">Glu-ADT subunit A</shortName>
        <ecNumber evidence="8">6.3.5.7</ecNumber>
    </recommendedName>
</protein>
<dbReference type="GO" id="GO:0016740">
    <property type="term" value="F:transferase activity"/>
    <property type="evidence" value="ECO:0007669"/>
    <property type="project" value="UniProtKB-KW"/>
</dbReference>
<dbReference type="OrthoDB" id="9811471at2"/>
<dbReference type="InterPro" id="IPR036928">
    <property type="entry name" value="AS_sf"/>
</dbReference>
<dbReference type="InterPro" id="IPR020556">
    <property type="entry name" value="Amidase_CS"/>
</dbReference>
<gene>
    <name evidence="8" type="primary">gatA</name>
    <name evidence="10" type="ORF">RU96_GL001132</name>
</gene>